<dbReference type="PANTHER" id="PTHR47591">
    <property type="entry name" value="ZINC FINGER PROTEIN ZAT2-RELATED"/>
    <property type="match status" value="1"/>
</dbReference>
<sequence>MRAIPPSMRLGSEQEAADSLLPLSGGAGIAQQRKYICNGCKQEFDTPQARGSHGASHRNRKGCYARAKEVQRGGPKRKARRTGRSSGETSWTGEQADKEAGEEGAAEAPTASGGAVEATSSSKRRRRERPVDLNLPPVSSPDTGSLSSSSAETVLLSYRNGCKTFILVHVVMFST</sequence>
<dbReference type="EMBL" id="CP097502">
    <property type="protein sequence ID" value="URD75276.1"/>
    <property type="molecule type" value="Genomic_DNA"/>
</dbReference>
<dbReference type="PANTHER" id="PTHR47591:SF13">
    <property type="entry name" value="OS02G0293900 PROTEIN"/>
    <property type="match status" value="1"/>
</dbReference>
<feature type="compositionally biased region" description="Low complexity" evidence="1">
    <location>
        <begin position="140"/>
        <end position="149"/>
    </location>
</feature>
<evidence type="ECO:0000313" key="4">
    <source>
        <dbReference type="Proteomes" id="UP001055439"/>
    </source>
</evidence>
<keyword evidence="4" id="KW-1185">Reference proteome</keyword>
<name>A0A9E7EE66_9LILI</name>
<evidence type="ECO:0000313" key="3">
    <source>
        <dbReference type="EMBL" id="URD75276.1"/>
    </source>
</evidence>
<feature type="domain" description="C2H2-type" evidence="2">
    <location>
        <begin position="37"/>
        <end position="57"/>
    </location>
</feature>
<dbReference type="InterPro" id="IPR013087">
    <property type="entry name" value="Znf_C2H2_type"/>
</dbReference>
<reference evidence="3" key="1">
    <citation type="submission" date="2022-05" db="EMBL/GenBank/DDBJ databases">
        <title>The Musa troglodytarum L. genome provides insights into the mechanism of non-climacteric behaviour and enrichment of carotenoids.</title>
        <authorList>
            <person name="Wang J."/>
        </authorList>
    </citation>
    <scope>NUCLEOTIDE SEQUENCE</scope>
    <source>
        <tissue evidence="3">Leaf</tissue>
    </source>
</reference>
<feature type="region of interest" description="Disordered" evidence="1">
    <location>
        <begin position="43"/>
        <end position="149"/>
    </location>
</feature>
<feature type="compositionally biased region" description="Low complexity" evidence="1">
    <location>
        <begin position="106"/>
        <end position="115"/>
    </location>
</feature>
<protein>
    <recommendedName>
        <fullName evidence="2">C2H2-type domain-containing protein</fullName>
    </recommendedName>
</protein>
<dbReference type="Proteomes" id="UP001055439">
    <property type="component" value="Chromosome 1"/>
</dbReference>
<evidence type="ECO:0000259" key="2">
    <source>
        <dbReference type="PROSITE" id="PS00028"/>
    </source>
</evidence>
<organism evidence="3 4">
    <name type="scientific">Musa troglodytarum</name>
    <name type="common">fe'i banana</name>
    <dbReference type="NCBI Taxonomy" id="320322"/>
    <lineage>
        <taxon>Eukaryota</taxon>
        <taxon>Viridiplantae</taxon>
        <taxon>Streptophyta</taxon>
        <taxon>Embryophyta</taxon>
        <taxon>Tracheophyta</taxon>
        <taxon>Spermatophyta</taxon>
        <taxon>Magnoliopsida</taxon>
        <taxon>Liliopsida</taxon>
        <taxon>Zingiberales</taxon>
        <taxon>Musaceae</taxon>
        <taxon>Musa</taxon>
    </lineage>
</organism>
<feature type="compositionally biased region" description="Basic residues" evidence="1">
    <location>
        <begin position="74"/>
        <end position="83"/>
    </location>
</feature>
<dbReference type="AlphaFoldDB" id="A0A9E7EE66"/>
<proteinExistence type="predicted"/>
<evidence type="ECO:0000256" key="1">
    <source>
        <dbReference type="SAM" id="MobiDB-lite"/>
    </source>
</evidence>
<accession>A0A9E7EE66</accession>
<dbReference type="PROSITE" id="PS00028">
    <property type="entry name" value="ZINC_FINGER_C2H2_1"/>
    <property type="match status" value="1"/>
</dbReference>
<gene>
    <name evidence="3" type="ORF">MUK42_37023</name>
</gene>